<name>A0A8A4TT37_SULCO</name>
<dbReference type="Proteomes" id="UP000663929">
    <property type="component" value="Chromosome"/>
</dbReference>
<dbReference type="RefSeq" id="WP_237383217.1">
    <property type="nucleotide sequence ID" value="NZ_CP071793.1"/>
</dbReference>
<dbReference type="AlphaFoldDB" id="A0A8A4TT37"/>
<keyword evidence="6" id="KW-1185">Reference proteome</keyword>
<dbReference type="InterPro" id="IPR002110">
    <property type="entry name" value="Ankyrin_rpt"/>
</dbReference>
<feature type="signal peptide" evidence="4">
    <location>
        <begin position="1"/>
        <end position="23"/>
    </location>
</feature>
<dbReference type="Pfam" id="PF13637">
    <property type="entry name" value="Ank_4"/>
    <property type="match status" value="1"/>
</dbReference>
<feature type="repeat" description="ANK" evidence="3">
    <location>
        <begin position="214"/>
        <end position="249"/>
    </location>
</feature>
<evidence type="ECO:0000313" key="5">
    <source>
        <dbReference type="EMBL" id="QTD53119.1"/>
    </source>
</evidence>
<accession>A0A8A4TT37</accession>
<keyword evidence="2 3" id="KW-0040">ANK repeat</keyword>
<dbReference type="KEGG" id="scor:J3U87_11715"/>
<evidence type="ECO:0000313" key="6">
    <source>
        <dbReference type="Proteomes" id="UP000663929"/>
    </source>
</evidence>
<feature type="repeat" description="ANK" evidence="3">
    <location>
        <begin position="413"/>
        <end position="445"/>
    </location>
</feature>
<dbReference type="PANTHER" id="PTHR24189:SF50">
    <property type="entry name" value="ANKYRIN REPEAT AND SOCS BOX PROTEIN 2"/>
    <property type="match status" value="1"/>
</dbReference>
<evidence type="ECO:0000256" key="1">
    <source>
        <dbReference type="ARBA" id="ARBA00022737"/>
    </source>
</evidence>
<keyword evidence="4" id="KW-0732">Signal</keyword>
<evidence type="ECO:0000256" key="4">
    <source>
        <dbReference type="SAM" id="SignalP"/>
    </source>
</evidence>
<organism evidence="5 6">
    <name type="scientific">Sulfidibacter corallicola</name>
    <dbReference type="NCBI Taxonomy" id="2818388"/>
    <lineage>
        <taxon>Bacteria</taxon>
        <taxon>Pseudomonadati</taxon>
        <taxon>Acidobacteriota</taxon>
        <taxon>Holophagae</taxon>
        <taxon>Acanthopleuribacterales</taxon>
        <taxon>Acanthopleuribacteraceae</taxon>
        <taxon>Sulfidibacter</taxon>
    </lineage>
</organism>
<dbReference type="InterPro" id="IPR036770">
    <property type="entry name" value="Ankyrin_rpt-contain_sf"/>
</dbReference>
<evidence type="ECO:0000256" key="3">
    <source>
        <dbReference type="PROSITE-ProRule" id="PRU00023"/>
    </source>
</evidence>
<proteinExistence type="predicted"/>
<evidence type="ECO:0000256" key="2">
    <source>
        <dbReference type="ARBA" id="ARBA00023043"/>
    </source>
</evidence>
<dbReference type="PANTHER" id="PTHR24189">
    <property type="entry name" value="MYOTROPHIN"/>
    <property type="match status" value="1"/>
</dbReference>
<feature type="chain" id="PRO_5035282521" evidence="4">
    <location>
        <begin position="24"/>
        <end position="478"/>
    </location>
</feature>
<feature type="repeat" description="ANK" evidence="3">
    <location>
        <begin position="250"/>
        <end position="282"/>
    </location>
</feature>
<dbReference type="PROSITE" id="PS50297">
    <property type="entry name" value="ANK_REP_REGION"/>
    <property type="match status" value="2"/>
</dbReference>
<keyword evidence="1" id="KW-0677">Repeat</keyword>
<dbReference type="Pfam" id="PF12796">
    <property type="entry name" value="Ank_2"/>
    <property type="match status" value="2"/>
</dbReference>
<dbReference type="SMART" id="SM00248">
    <property type="entry name" value="ANK"/>
    <property type="match status" value="7"/>
</dbReference>
<feature type="repeat" description="ANK" evidence="3">
    <location>
        <begin position="283"/>
        <end position="315"/>
    </location>
</feature>
<dbReference type="InterPro" id="IPR050745">
    <property type="entry name" value="Multifunctional_regulatory"/>
</dbReference>
<dbReference type="EMBL" id="CP071793">
    <property type="protein sequence ID" value="QTD53119.1"/>
    <property type="molecule type" value="Genomic_DNA"/>
</dbReference>
<dbReference type="SUPFAM" id="SSF48403">
    <property type="entry name" value="Ankyrin repeat"/>
    <property type="match status" value="1"/>
</dbReference>
<reference evidence="5" key="1">
    <citation type="submission" date="2021-03" db="EMBL/GenBank/DDBJ databases">
        <title>Acanthopleuribacteraceae sp. M133.</title>
        <authorList>
            <person name="Wang G."/>
        </authorList>
    </citation>
    <scope>NUCLEOTIDE SEQUENCE</scope>
    <source>
        <strain evidence="5">M133</strain>
    </source>
</reference>
<dbReference type="Gene3D" id="1.25.40.20">
    <property type="entry name" value="Ankyrin repeat-containing domain"/>
    <property type="match status" value="1"/>
</dbReference>
<dbReference type="PROSITE" id="PS50088">
    <property type="entry name" value="ANK_REPEAT"/>
    <property type="match status" value="5"/>
</dbReference>
<protein>
    <submittedName>
        <fullName evidence="5">Ankyrin repeat domain-containing protein</fullName>
    </submittedName>
</protein>
<sequence>MCPKIRFFAIFLSLIAGISPAFAGLIVLKNGKKIPCKGPYEVDGAFLVYQDLKGQQFRIPTKIVNLDASERDFEPGKKKEEVGETLFKAEPLIKEREDVDLYEAAKKSNRDPVSEGGQDMVIDEAKMRQQYYKRDRGSTSLVDHWAIDRFYYAVKHNDVNDVAFLLGEGVPPDGPIYKQQGKLPPLLIAARKGYKTIVKMLLAADVRLEVADDEGNTPLNLAAREMTQTHTSISMMLLAKGAKANTTNRDLETPLYFALHSNNSRLLYALTRNGAPIDEPDHTGIYPLMRAIKHLDVKASKILLDAGASIKISDSKGNTPFVEALRLDSIPIMELLIKAGATENYKADQSRELVNLALSGNSANSAAYLMEKLNVKNIPNKNEHLSRAVSSNRLEMALFLIEKGAPASGTGISGEPLLIEAARAGHLNMVKLLIDRGADPYVKSKKGVTAYTEAGGTQRDDIRTFLRQVYQSKTSEKK</sequence>
<feature type="repeat" description="ANK" evidence="3">
    <location>
        <begin position="316"/>
        <end position="348"/>
    </location>
</feature>
<gene>
    <name evidence="5" type="ORF">J3U87_11715</name>
</gene>